<evidence type="ECO:0000313" key="4">
    <source>
        <dbReference type="Proteomes" id="UP000051461"/>
    </source>
</evidence>
<proteinExistence type="predicted"/>
<evidence type="ECO:0000313" key="3">
    <source>
        <dbReference type="EMBL" id="KRK34547.1"/>
    </source>
</evidence>
<dbReference type="AlphaFoldDB" id="A0A0R1GQ27"/>
<evidence type="ECO:0000259" key="2">
    <source>
        <dbReference type="Pfam" id="PF13020"/>
    </source>
</evidence>
<dbReference type="OrthoDB" id="9781481at2"/>
<protein>
    <submittedName>
        <fullName evidence="3">Uncharacterized protein</fullName>
    </submittedName>
</protein>
<organism evidence="3 4">
    <name type="scientific">Loigolactobacillus bifermentans DSM 20003</name>
    <dbReference type="NCBI Taxonomy" id="1423726"/>
    <lineage>
        <taxon>Bacteria</taxon>
        <taxon>Bacillati</taxon>
        <taxon>Bacillota</taxon>
        <taxon>Bacilli</taxon>
        <taxon>Lactobacillales</taxon>
        <taxon>Lactobacillaceae</taxon>
        <taxon>Loigolactobacillus</taxon>
    </lineage>
</organism>
<reference evidence="3 4" key="1">
    <citation type="journal article" date="2015" name="Genome Announc.">
        <title>Expanding the biotechnology potential of lactobacilli through comparative genomics of 213 strains and associated genera.</title>
        <authorList>
            <person name="Sun Z."/>
            <person name="Harris H.M."/>
            <person name="McCann A."/>
            <person name="Guo C."/>
            <person name="Argimon S."/>
            <person name="Zhang W."/>
            <person name="Yang X."/>
            <person name="Jeffery I.B."/>
            <person name="Cooney J.C."/>
            <person name="Kagawa T.F."/>
            <person name="Liu W."/>
            <person name="Song Y."/>
            <person name="Salvetti E."/>
            <person name="Wrobel A."/>
            <person name="Rasinkangas P."/>
            <person name="Parkhill J."/>
            <person name="Rea M.C."/>
            <person name="O'Sullivan O."/>
            <person name="Ritari J."/>
            <person name="Douillard F.P."/>
            <person name="Paul Ross R."/>
            <person name="Yang R."/>
            <person name="Briner A.E."/>
            <person name="Felis G.E."/>
            <person name="de Vos W.M."/>
            <person name="Barrangou R."/>
            <person name="Klaenhammer T.R."/>
            <person name="Caufield P.W."/>
            <person name="Cui Y."/>
            <person name="Zhang H."/>
            <person name="O'Toole P.W."/>
        </authorList>
    </citation>
    <scope>NUCLEOTIDE SEQUENCE [LARGE SCALE GENOMIC DNA]</scope>
    <source>
        <strain evidence="3 4">DSM 20003</strain>
    </source>
</reference>
<dbReference type="Gene3D" id="3.30.920.90">
    <property type="match status" value="1"/>
</dbReference>
<comment type="caution">
    <text evidence="3">The sequence shown here is derived from an EMBL/GenBank/DDBJ whole genome shotgun (WGS) entry which is preliminary data.</text>
</comment>
<dbReference type="Proteomes" id="UP000051461">
    <property type="component" value="Unassembled WGS sequence"/>
</dbReference>
<dbReference type="EMBL" id="AZDA01000091">
    <property type="protein sequence ID" value="KRK34547.1"/>
    <property type="molecule type" value="Genomic_DNA"/>
</dbReference>
<feature type="domain" description="Protein NO VEIN C-terminal" evidence="2">
    <location>
        <begin position="272"/>
        <end position="360"/>
    </location>
</feature>
<evidence type="ECO:0000259" key="1">
    <source>
        <dbReference type="Pfam" id="PF12102"/>
    </source>
</evidence>
<dbReference type="Pfam" id="PF12102">
    <property type="entry name" value="MrcB_N"/>
    <property type="match status" value="1"/>
</dbReference>
<gene>
    <name evidence="3" type="ORF">FC07_GL000561</name>
</gene>
<dbReference type="InterPro" id="IPR024975">
    <property type="entry name" value="NOV_C"/>
</dbReference>
<sequence length="392" mass="44955">MRRGVNYLNLHELLENIMNNYNTEKNNPFKGNNIASLLKKGLTDIVSSDLLNGSLVTKGSGGKGRWAVIPWIGIFDSIISTSALRGFYIVYLFSADMERVYLSLNQGYTFYKETYRTEALHQIKKTASSFQHHLTTQTERMHFENLNLTNHIKFGTDLPKGYEVGNILSIEYTKDELPSNDILISDLKDMIICFSELKSQLLDNTNFSQSVDFILYEDNGYYDLSQQELQTLSKRIPNTKLTKVAYTPKFQAQNIDFSQKNKANAKIGYLGEKLVLANEKKALKKYPDLQNRVKHVSHVEGDGLGYDILSFDKDGNKKYIEVKTTTSNENTPFFISRNELAFAKGHAAHYFLYRLYNFSKLLTSENIDYFTITNDIETFCQLEPVSYIALPR</sequence>
<dbReference type="InterPro" id="IPR021961">
    <property type="entry name" value="McrB_DNA-bd"/>
</dbReference>
<feature type="domain" description="Type IV methyl-directed restriction enzyme EcoKMcrB subunit DNA-binding" evidence="1">
    <location>
        <begin position="17"/>
        <end position="198"/>
    </location>
</feature>
<accession>A0A0R1GQ27</accession>
<keyword evidence="4" id="KW-1185">Reference proteome</keyword>
<dbReference type="PATRIC" id="fig|1423726.3.peg.576"/>
<name>A0A0R1GQ27_9LACO</name>
<dbReference type="Pfam" id="PF13020">
    <property type="entry name" value="NOV_C"/>
    <property type="match status" value="1"/>
</dbReference>